<dbReference type="GO" id="GO:0006352">
    <property type="term" value="P:DNA-templated transcription initiation"/>
    <property type="evidence" value="ECO:0007669"/>
    <property type="project" value="InterPro"/>
</dbReference>
<dbReference type="Proteomes" id="UP000824998">
    <property type="component" value="Unassembled WGS sequence"/>
</dbReference>
<feature type="compositionally biased region" description="Polar residues" evidence="9">
    <location>
        <begin position="84"/>
        <end position="102"/>
    </location>
</feature>
<organism evidence="11 12">
    <name type="scientific">Amylocarpus encephaloides</name>
    <dbReference type="NCBI Taxonomy" id="45428"/>
    <lineage>
        <taxon>Eukaryota</taxon>
        <taxon>Fungi</taxon>
        <taxon>Dikarya</taxon>
        <taxon>Ascomycota</taxon>
        <taxon>Pezizomycotina</taxon>
        <taxon>Leotiomycetes</taxon>
        <taxon>Helotiales</taxon>
        <taxon>Helotiales incertae sedis</taxon>
        <taxon>Amylocarpus</taxon>
    </lineage>
</organism>
<feature type="compositionally biased region" description="Low complexity" evidence="9">
    <location>
        <begin position="60"/>
        <end position="78"/>
    </location>
</feature>
<comment type="function">
    <text evidence="7">Functions as a component of the DNA-binding general transcription factor complex TFIID. Binding of TFIID to a promoter (with or without TATA element) is the initial step in pre-initiation complex (PIC) formation. TFIID plays a key role in the regulation of gene expression by RNA polymerase II through different activities such as transcription activator interaction, core promoter recognition and selectivity, TFIIA and TFIIB interaction, chromatin modification (histone acetylation by TAF1), facilitation of DNA opening and initiation of transcription.</text>
</comment>
<evidence type="ECO:0000256" key="7">
    <source>
        <dbReference type="ARBA" id="ARBA00025346"/>
    </source>
</evidence>
<comment type="similarity">
    <text evidence="2">Belongs to the TAF4 family.</text>
</comment>
<keyword evidence="4" id="KW-0805">Transcription regulation</keyword>
<feature type="domain" description="Transcription initiation factor TFIID component TAF4 C-terminal" evidence="10">
    <location>
        <begin position="342"/>
        <end position="627"/>
    </location>
</feature>
<dbReference type="GO" id="GO:0005669">
    <property type="term" value="C:transcription factor TFIID complex"/>
    <property type="evidence" value="ECO:0007669"/>
    <property type="project" value="InterPro"/>
</dbReference>
<dbReference type="OrthoDB" id="21060at2759"/>
<evidence type="ECO:0000313" key="12">
    <source>
        <dbReference type="Proteomes" id="UP000824998"/>
    </source>
</evidence>
<keyword evidence="12" id="KW-1185">Reference proteome</keyword>
<keyword evidence="6" id="KW-0539">Nucleus</keyword>
<dbReference type="EMBL" id="MU251370">
    <property type="protein sequence ID" value="KAG9238439.1"/>
    <property type="molecule type" value="Genomic_DNA"/>
</dbReference>
<name>A0A9P8C939_9HELO</name>
<feature type="compositionally biased region" description="Polar residues" evidence="9">
    <location>
        <begin position="412"/>
        <end position="448"/>
    </location>
</feature>
<evidence type="ECO:0000259" key="10">
    <source>
        <dbReference type="Pfam" id="PF05236"/>
    </source>
</evidence>
<evidence type="ECO:0000256" key="3">
    <source>
        <dbReference type="ARBA" id="ARBA00017306"/>
    </source>
</evidence>
<feature type="region of interest" description="Disordered" evidence="9">
    <location>
        <begin position="1"/>
        <end position="126"/>
    </location>
</feature>
<feature type="compositionally biased region" description="Basic and acidic residues" evidence="9">
    <location>
        <begin position="498"/>
        <end position="510"/>
    </location>
</feature>
<evidence type="ECO:0000313" key="11">
    <source>
        <dbReference type="EMBL" id="KAG9238439.1"/>
    </source>
</evidence>
<reference evidence="11" key="1">
    <citation type="journal article" date="2021" name="IMA Fungus">
        <title>Genomic characterization of three marine fungi, including Emericellopsis atlantica sp. nov. with signatures of a generalist lifestyle and marine biomass degradation.</title>
        <authorList>
            <person name="Hagestad O.C."/>
            <person name="Hou L."/>
            <person name="Andersen J.H."/>
            <person name="Hansen E.H."/>
            <person name="Altermark B."/>
            <person name="Li C."/>
            <person name="Kuhnert E."/>
            <person name="Cox R.J."/>
            <person name="Crous P.W."/>
            <person name="Spatafora J.W."/>
            <person name="Lail K."/>
            <person name="Amirebrahimi M."/>
            <person name="Lipzen A."/>
            <person name="Pangilinan J."/>
            <person name="Andreopoulos W."/>
            <person name="Hayes R.D."/>
            <person name="Ng V."/>
            <person name="Grigoriev I.V."/>
            <person name="Jackson S.A."/>
            <person name="Sutton T.D.S."/>
            <person name="Dobson A.D.W."/>
            <person name="Rama T."/>
        </authorList>
    </citation>
    <scope>NUCLEOTIDE SEQUENCE</scope>
    <source>
        <strain evidence="11">TRa018bII</strain>
    </source>
</reference>
<evidence type="ECO:0000256" key="1">
    <source>
        <dbReference type="ARBA" id="ARBA00004123"/>
    </source>
</evidence>
<keyword evidence="5" id="KW-0804">Transcription</keyword>
<comment type="caution">
    <text evidence="11">The sequence shown here is derived from an EMBL/GenBank/DDBJ whole genome shotgun (WGS) entry which is preliminary data.</text>
</comment>
<dbReference type="InterPro" id="IPR007900">
    <property type="entry name" value="TAF4_C"/>
</dbReference>
<proteinExistence type="inferred from homology"/>
<protein>
    <recommendedName>
        <fullName evidence="3">Transcription initiation factor TFIID subunit 4</fullName>
    </recommendedName>
    <alternativeName>
        <fullName evidence="8">TBP-associated factor 4</fullName>
    </alternativeName>
</protein>
<feature type="compositionally biased region" description="Low complexity" evidence="9">
    <location>
        <begin position="103"/>
        <end position="126"/>
    </location>
</feature>
<evidence type="ECO:0000256" key="4">
    <source>
        <dbReference type="ARBA" id="ARBA00023015"/>
    </source>
</evidence>
<evidence type="ECO:0000256" key="2">
    <source>
        <dbReference type="ARBA" id="ARBA00006178"/>
    </source>
</evidence>
<evidence type="ECO:0000256" key="8">
    <source>
        <dbReference type="ARBA" id="ARBA00031747"/>
    </source>
</evidence>
<accession>A0A9P8C939</accession>
<sequence>MAQPQPPPHQQYQMSQRQFSPNEAPPPSPGTPQQFPFPAAKRQRLSPNPPSQPGSPYTQSPYAMSPGASGPSSASASPHFANVQLPNVYNTPYSNGHTTPTINHPQSQPQSQNQVHFQNPQSNPLNLPNQIQGPSNYNNNYNMIPQGAGMMGPPSKPPEKPKEDAFDGLDILGGTGINIHAEEQYLLNNSFGNNSFGPQGASADTSFHGASHGYSQYPPGNAASFYGAGPANVVAEVVDAGQDEYHRQRAENAWHEAANRLAVSRMREIHFPFLNIVNLQRRAEKIAREHGLSLNVDRHGKMGVFHLPANFQNPAANVNTVVGPTNTTFTATSGSFLQPDTQLADQVALLSLATRHRLRGLYEDAGRLAKGRQTGSHGIVPEEWADVASPLDLNRSTIVPENGVRSGWESAVSPQSLSRKRSFSTANKLPTPVSDGTKTPTEGPKLTNTVVVALRGIATRERDLEETRLRKRQNRTAGGDSASRQGSVAPGTPGSIAPEEKPPTKKEQTKKAQLKVNEAASHLAANQTTSAFLGGGGGLFGKKKKYSWMTGGGGGAGSASGASTPGRLMTQGLIGTPPAGPPVPEKLTADGVRRVGAWREDQDKGKGVQLRDWILVLEEDGREKHALQKAYVLLDDCGPK</sequence>
<feature type="region of interest" description="Disordered" evidence="9">
    <location>
        <begin position="406"/>
        <end position="448"/>
    </location>
</feature>
<evidence type="ECO:0000256" key="9">
    <source>
        <dbReference type="SAM" id="MobiDB-lite"/>
    </source>
</evidence>
<feature type="region of interest" description="Disordered" evidence="9">
    <location>
        <begin position="463"/>
        <end position="515"/>
    </location>
</feature>
<evidence type="ECO:0000256" key="5">
    <source>
        <dbReference type="ARBA" id="ARBA00023163"/>
    </source>
</evidence>
<evidence type="ECO:0000256" key="6">
    <source>
        <dbReference type="ARBA" id="ARBA00023242"/>
    </source>
</evidence>
<gene>
    <name evidence="11" type="ORF">BJ875DRAFT_532339</name>
</gene>
<dbReference type="AlphaFoldDB" id="A0A9P8C939"/>
<dbReference type="Pfam" id="PF05236">
    <property type="entry name" value="TAF4"/>
    <property type="match status" value="1"/>
</dbReference>
<comment type="subcellular location">
    <subcellularLocation>
        <location evidence="1">Nucleus</location>
    </subcellularLocation>
</comment>